<protein>
    <submittedName>
        <fullName evidence="1">Uncharacterized protein</fullName>
    </submittedName>
</protein>
<accession>A0AAV7IKU4</accession>
<sequence length="84" mass="9571">MHLNVLGVWKELVNENQLHWPGRSGLGCQLRSDNNDHHSDSPWERYEAYSLNRFHHHDHPAMRPLDTLGIATLAALVNLGPIVT</sequence>
<evidence type="ECO:0000313" key="2">
    <source>
        <dbReference type="Proteomes" id="UP000826195"/>
    </source>
</evidence>
<evidence type="ECO:0000313" key="1">
    <source>
        <dbReference type="EMBL" id="KAH0553586.1"/>
    </source>
</evidence>
<gene>
    <name evidence="1" type="ORF">KQX54_002501</name>
</gene>
<keyword evidence="2" id="KW-1185">Reference proteome</keyword>
<name>A0AAV7IKU4_COTGL</name>
<organism evidence="1 2">
    <name type="scientific">Cotesia glomerata</name>
    <name type="common">Lepidopteran parasitic wasp</name>
    <name type="synonym">Apanteles glomeratus</name>
    <dbReference type="NCBI Taxonomy" id="32391"/>
    <lineage>
        <taxon>Eukaryota</taxon>
        <taxon>Metazoa</taxon>
        <taxon>Ecdysozoa</taxon>
        <taxon>Arthropoda</taxon>
        <taxon>Hexapoda</taxon>
        <taxon>Insecta</taxon>
        <taxon>Pterygota</taxon>
        <taxon>Neoptera</taxon>
        <taxon>Endopterygota</taxon>
        <taxon>Hymenoptera</taxon>
        <taxon>Apocrita</taxon>
        <taxon>Ichneumonoidea</taxon>
        <taxon>Braconidae</taxon>
        <taxon>Microgastrinae</taxon>
        <taxon>Cotesia</taxon>
    </lineage>
</organism>
<proteinExistence type="predicted"/>
<dbReference type="EMBL" id="JAHXZJ010001119">
    <property type="protein sequence ID" value="KAH0553586.1"/>
    <property type="molecule type" value="Genomic_DNA"/>
</dbReference>
<dbReference type="Proteomes" id="UP000826195">
    <property type="component" value="Unassembled WGS sequence"/>
</dbReference>
<reference evidence="1 2" key="1">
    <citation type="journal article" date="2021" name="J. Hered.">
        <title>A chromosome-level genome assembly of the parasitoid wasp, Cotesia glomerata (Hymenoptera: Braconidae).</title>
        <authorList>
            <person name="Pinto B.J."/>
            <person name="Weis J.J."/>
            <person name="Gamble T."/>
            <person name="Ode P.J."/>
            <person name="Paul R."/>
            <person name="Zaspel J.M."/>
        </authorList>
    </citation>
    <scope>NUCLEOTIDE SEQUENCE [LARGE SCALE GENOMIC DNA]</scope>
    <source>
        <strain evidence="1">CgM1</strain>
    </source>
</reference>
<dbReference type="AlphaFoldDB" id="A0AAV7IKU4"/>
<comment type="caution">
    <text evidence="1">The sequence shown here is derived from an EMBL/GenBank/DDBJ whole genome shotgun (WGS) entry which is preliminary data.</text>
</comment>